<keyword evidence="2" id="KW-1185">Reference proteome</keyword>
<comment type="caution">
    <text evidence="1">The sequence shown here is derived from an EMBL/GenBank/DDBJ whole genome shotgun (WGS) entry which is preliminary data.</text>
</comment>
<evidence type="ECO:0000313" key="2">
    <source>
        <dbReference type="Proteomes" id="UP000284706"/>
    </source>
</evidence>
<protein>
    <submittedName>
        <fullName evidence="1">Uncharacterized protein</fullName>
    </submittedName>
</protein>
<dbReference type="InParanoid" id="A0A409YJG2"/>
<dbReference type="EMBL" id="NHYE01000767">
    <property type="protein sequence ID" value="PPR03157.1"/>
    <property type="molecule type" value="Genomic_DNA"/>
</dbReference>
<name>A0A409YJG2_9AGAR</name>
<dbReference type="AlphaFoldDB" id="A0A409YJG2"/>
<dbReference type="Proteomes" id="UP000284706">
    <property type="component" value="Unassembled WGS sequence"/>
</dbReference>
<gene>
    <name evidence="1" type="ORF">CVT26_008008</name>
</gene>
<dbReference type="OrthoDB" id="3365310at2759"/>
<sequence length="134" mass="14924">MANSSRMMENYEKDLQKIVRSSSIPFPPVIFARGAACLIAETYISSNPASGLVLISPPISNADLVGTMLPTGLKEFDYEVGFPIAVVDTFERMALLRQRNRVCRSEAVDILRVKTLTDEETFVAVERWLDQLGI</sequence>
<accession>A0A409YJG2</accession>
<proteinExistence type="predicted"/>
<reference evidence="1 2" key="1">
    <citation type="journal article" date="2018" name="Evol. Lett.">
        <title>Horizontal gene cluster transfer increased hallucinogenic mushroom diversity.</title>
        <authorList>
            <person name="Reynolds H.T."/>
            <person name="Vijayakumar V."/>
            <person name="Gluck-Thaler E."/>
            <person name="Korotkin H.B."/>
            <person name="Matheny P.B."/>
            <person name="Slot J.C."/>
        </authorList>
    </citation>
    <scope>NUCLEOTIDE SEQUENCE [LARGE SCALE GENOMIC DNA]</scope>
    <source>
        <strain evidence="1 2">SRW20</strain>
    </source>
</reference>
<evidence type="ECO:0000313" key="1">
    <source>
        <dbReference type="EMBL" id="PPR03157.1"/>
    </source>
</evidence>
<organism evidence="1 2">
    <name type="scientific">Gymnopilus dilepis</name>
    <dbReference type="NCBI Taxonomy" id="231916"/>
    <lineage>
        <taxon>Eukaryota</taxon>
        <taxon>Fungi</taxon>
        <taxon>Dikarya</taxon>
        <taxon>Basidiomycota</taxon>
        <taxon>Agaricomycotina</taxon>
        <taxon>Agaricomycetes</taxon>
        <taxon>Agaricomycetidae</taxon>
        <taxon>Agaricales</taxon>
        <taxon>Agaricineae</taxon>
        <taxon>Hymenogastraceae</taxon>
        <taxon>Gymnopilus</taxon>
    </lineage>
</organism>